<evidence type="ECO:0000256" key="7">
    <source>
        <dbReference type="RuleBase" id="RU003878"/>
    </source>
</evidence>
<evidence type="ECO:0000256" key="3">
    <source>
        <dbReference type="ARBA" id="ARBA00023274"/>
    </source>
</evidence>
<dbReference type="NCBIfam" id="TIGR01066">
    <property type="entry name" value="rplM_bact"/>
    <property type="match status" value="1"/>
</dbReference>
<evidence type="ECO:0000256" key="5">
    <source>
        <dbReference type="HAMAP-Rule" id="MF_01366"/>
    </source>
</evidence>
<name>A0A845L9A2_9FIRM</name>
<comment type="function">
    <text evidence="5 7">This protein is one of the early assembly proteins of the 50S ribosomal subunit, although it is not seen to bind rRNA by itself. It is important during the early stages of 50S assembly.</text>
</comment>
<comment type="similarity">
    <text evidence="1 5 6">Belongs to the universal ribosomal protein uL13 family.</text>
</comment>
<dbReference type="EMBL" id="WXEY01000011">
    <property type="protein sequence ID" value="MZP30288.1"/>
    <property type="molecule type" value="Genomic_DNA"/>
</dbReference>
<evidence type="ECO:0000256" key="4">
    <source>
        <dbReference type="ARBA" id="ARBA00035201"/>
    </source>
</evidence>
<accession>A0A845L9A2</accession>
<dbReference type="Gene3D" id="3.90.1180.10">
    <property type="entry name" value="Ribosomal protein L13"/>
    <property type="match status" value="1"/>
</dbReference>
<keyword evidence="3 5" id="KW-0687">Ribonucleoprotein</keyword>
<dbReference type="PIRSF" id="PIRSF002181">
    <property type="entry name" value="Ribosomal_L13"/>
    <property type="match status" value="1"/>
</dbReference>
<gene>
    <name evidence="5 7 8" type="primary">rplM</name>
    <name evidence="8" type="ORF">GTO91_11260</name>
</gene>
<dbReference type="InterPro" id="IPR005823">
    <property type="entry name" value="Ribosomal_uL13_bac-type"/>
</dbReference>
<dbReference type="InterPro" id="IPR023563">
    <property type="entry name" value="Ribosomal_uL13_CS"/>
</dbReference>
<protein>
    <recommendedName>
        <fullName evidence="4 5">Large ribosomal subunit protein uL13</fullName>
    </recommendedName>
</protein>
<comment type="caution">
    <text evidence="8">The sequence shown here is derived from an EMBL/GenBank/DDBJ whole genome shotgun (WGS) entry which is preliminary data.</text>
</comment>
<dbReference type="InterPro" id="IPR036899">
    <property type="entry name" value="Ribosomal_uL13_sf"/>
</dbReference>
<sequence>MSTFMAKAEDVERKWYVIDAADKPLGRVASEAARLLRGKHKPIFTPHVDTGDHVIIINAEKVALTGKKLTQKMYYHHSRYPGGMTLINYGTLLKTKPERAVEKAIKGMLPKNRLGEQMYRKLNVYKGGEHPHQAQKPEAWTIRD</sequence>
<dbReference type="GO" id="GO:0022625">
    <property type="term" value="C:cytosolic large ribosomal subunit"/>
    <property type="evidence" value="ECO:0007669"/>
    <property type="project" value="TreeGrafter"/>
</dbReference>
<proteinExistence type="inferred from homology"/>
<evidence type="ECO:0000313" key="8">
    <source>
        <dbReference type="EMBL" id="MZP30288.1"/>
    </source>
</evidence>
<dbReference type="FunFam" id="3.90.1180.10:FF:000001">
    <property type="entry name" value="50S ribosomal protein L13"/>
    <property type="match status" value="1"/>
</dbReference>
<dbReference type="InterPro" id="IPR005822">
    <property type="entry name" value="Ribosomal_uL13"/>
</dbReference>
<keyword evidence="2 5" id="KW-0689">Ribosomal protein</keyword>
<dbReference type="Proteomes" id="UP000463470">
    <property type="component" value="Unassembled WGS sequence"/>
</dbReference>
<dbReference type="OrthoDB" id="9801330at2"/>
<evidence type="ECO:0000256" key="2">
    <source>
        <dbReference type="ARBA" id="ARBA00022980"/>
    </source>
</evidence>
<organism evidence="8 9">
    <name type="scientific">Heliomicrobium undosum</name>
    <dbReference type="NCBI Taxonomy" id="121734"/>
    <lineage>
        <taxon>Bacteria</taxon>
        <taxon>Bacillati</taxon>
        <taxon>Bacillota</taxon>
        <taxon>Clostridia</taxon>
        <taxon>Eubacteriales</taxon>
        <taxon>Heliobacteriaceae</taxon>
        <taxon>Heliomicrobium</taxon>
    </lineage>
</organism>
<dbReference type="HAMAP" id="MF_01366">
    <property type="entry name" value="Ribosomal_uL13"/>
    <property type="match status" value="1"/>
</dbReference>
<dbReference type="CDD" id="cd00392">
    <property type="entry name" value="Ribosomal_L13"/>
    <property type="match status" value="1"/>
</dbReference>
<evidence type="ECO:0000256" key="1">
    <source>
        <dbReference type="ARBA" id="ARBA00006227"/>
    </source>
</evidence>
<dbReference type="SUPFAM" id="SSF52161">
    <property type="entry name" value="Ribosomal protein L13"/>
    <property type="match status" value="1"/>
</dbReference>
<dbReference type="PANTHER" id="PTHR11545:SF2">
    <property type="entry name" value="LARGE RIBOSOMAL SUBUNIT PROTEIN UL13M"/>
    <property type="match status" value="1"/>
</dbReference>
<dbReference type="GO" id="GO:0003729">
    <property type="term" value="F:mRNA binding"/>
    <property type="evidence" value="ECO:0007669"/>
    <property type="project" value="UniProtKB-ARBA"/>
</dbReference>
<dbReference type="GO" id="GO:0003735">
    <property type="term" value="F:structural constituent of ribosome"/>
    <property type="evidence" value="ECO:0007669"/>
    <property type="project" value="InterPro"/>
</dbReference>
<dbReference type="Pfam" id="PF00572">
    <property type="entry name" value="Ribosomal_L13"/>
    <property type="match status" value="1"/>
</dbReference>
<evidence type="ECO:0000313" key="9">
    <source>
        <dbReference type="Proteomes" id="UP000463470"/>
    </source>
</evidence>
<evidence type="ECO:0000256" key="6">
    <source>
        <dbReference type="RuleBase" id="RU003877"/>
    </source>
</evidence>
<dbReference type="PANTHER" id="PTHR11545">
    <property type="entry name" value="RIBOSOMAL PROTEIN L13"/>
    <property type="match status" value="1"/>
</dbReference>
<dbReference type="GO" id="GO:0017148">
    <property type="term" value="P:negative regulation of translation"/>
    <property type="evidence" value="ECO:0007669"/>
    <property type="project" value="TreeGrafter"/>
</dbReference>
<keyword evidence="9" id="KW-1185">Reference proteome</keyword>
<reference evidence="8 9" key="1">
    <citation type="submission" date="2020-01" db="EMBL/GenBank/DDBJ databases">
        <title>Whole-genome sequence of Heliobacterium undosum DSM 13378.</title>
        <authorList>
            <person name="Kyndt J.A."/>
            <person name="Meyer T.E."/>
        </authorList>
    </citation>
    <scope>NUCLEOTIDE SEQUENCE [LARGE SCALE GENOMIC DNA]</scope>
    <source>
        <strain evidence="8 9">DSM 13378</strain>
    </source>
</reference>
<dbReference type="AlphaFoldDB" id="A0A845L9A2"/>
<dbReference type="GO" id="GO:0006412">
    <property type="term" value="P:translation"/>
    <property type="evidence" value="ECO:0007669"/>
    <property type="project" value="UniProtKB-UniRule"/>
</dbReference>
<comment type="subunit">
    <text evidence="5">Part of the 50S ribosomal subunit.</text>
</comment>
<dbReference type="RefSeq" id="WP_161258809.1">
    <property type="nucleotide sequence ID" value="NZ_WXEY01000011.1"/>
</dbReference>
<dbReference type="PROSITE" id="PS00783">
    <property type="entry name" value="RIBOSOMAL_L13"/>
    <property type="match status" value="1"/>
</dbReference>